<proteinExistence type="predicted"/>
<sequence length="282" mass="30144">MYLTGALLTAAAVPQAVKDLQDLKTVVDAAAATINAAPNNSTWGFLTVAPQGSLGTADLVANITTTVLRANYLLQSDKDHWLAANDTNVTSPTPTPPTPPPFPTTTAPSTLTGPNSTVTSLDEPYTTYILSLPSLATALTTLGRSWHKEMNQPVYSAIDALQQTISTFQSSLLEAQLIGTSSVLRTIRASSSLEDAQQAWSRFLNLPGSASSSGSGDGGMGKRSLTSAKRPLPFEGGFYRHKDLWGRGPEARESREGKARMYDAVVRWEEQHGGRQPRPFVA</sequence>
<keyword evidence="3" id="KW-1185">Reference proteome</keyword>
<dbReference type="Proteomes" id="UP000800094">
    <property type="component" value="Unassembled WGS sequence"/>
</dbReference>
<gene>
    <name evidence="2" type="ORF">BU26DRAFT_434143</name>
</gene>
<dbReference type="RefSeq" id="XP_033679608.1">
    <property type="nucleotide sequence ID" value="XM_033824059.1"/>
</dbReference>
<protein>
    <submittedName>
        <fullName evidence="2">Uncharacterized protein</fullName>
    </submittedName>
</protein>
<evidence type="ECO:0000256" key="1">
    <source>
        <dbReference type="SAM" id="MobiDB-lite"/>
    </source>
</evidence>
<reference evidence="2" key="1">
    <citation type="journal article" date="2020" name="Stud. Mycol.">
        <title>101 Dothideomycetes genomes: a test case for predicting lifestyles and emergence of pathogens.</title>
        <authorList>
            <person name="Haridas S."/>
            <person name="Albert R."/>
            <person name="Binder M."/>
            <person name="Bloem J."/>
            <person name="Labutti K."/>
            <person name="Salamov A."/>
            <person name="Andreopoulos B."/>
            <person name="Baker S."/>
            <person name="Barry K."/>
            <person name="Bills G."/>
            <person name="Bluhm B."/>
            <person name="Cannon C."/>
            <person name="Castanera R."/>
            <person name="Culley D."/>
            <person name="Daum C."/>
            <person name="Ezra D."/>
            <person name="Gonzalez J."/>
            <person name="Henrissat B."/>
            <person name="Kuo A."/>
            <person name="Liang C."/>
            <person name="Lipzen A."/>
            <person name="Lutzoni F."/>
            <person name="Magnuson J."/>
            <person name="Mondo S."/>
            <person name="Nolan M."/>
            <person name="Ohm R."/>
            <person name="Pangilinan J."/>
            <person name="Park H.-J."/>
            <person name="Ramirez L."/>
            <person name="Alfaro M."/>
            <person name="Sun H."/>
            <person name="Tritt A."/>
            <person name="Yoshinaga Y."/>
            <person name="Zwiers L.-H."/>
            <person name="Turgeon B."/>
            <person name="Goodwin S."/>
            <person name="Spatafora J."/>
            <person name="Crous P."/>
            <person name="Grigoriev I."/>
        </authorList>
    </citation>
    <scope>NUCLEOTIDE SEQUENCE</scope>
    <source>
        <strain evidence="2">CBS 122368</strain>
    </source>
</reference>
<dbReference type="OrthoDB" id="3860394at2759"/>
<dbReference type="EMBL" id="ML987202">
    <property type="protein sequence ID" value="KAF2244604.1"/>
    <property type="molecule type" value="Genomic_DNA"/>
</dbReference>
<feature type="region of interest" description="Disordered" evidence="1">
    <location>
        <begin position="85"/>
        <end position="118"/>
    </location>
</feature>
<feature type="region of interest" description="Disordered" evidence="1">
    <location>
        <begin position="207"/>
        <end position="229"/>
    </location>
</feature>
<name>A0A6A6I2A8_9PLEO</name>
<dbReference type="AlphaFoldDB" id="A0A6A6I2A8"/>
<feature type="compositionally biased region" description="Low complexity" evidence="1">
    <location>
        <begin position="104"/>
        <end position="114"/>
    </location>
</feature>
<dbReference type="GeneID" id="54577389"/>
<evidence type="ECO:0000313" key="2">
    <source>
        <dbReference type="EMBL" id="KAF2244604.1"/>
    </source>
</evidence>
<organism evidence="2 3">
    <name type="scientific">Trematosphaeria pertusa</name>
    <dbReference type="NCBI Taxonomy" id="390896"/>
    <lineage>
        <taxon>Eukaryota</taxon>
        <taxon>Fungi</taxon>
        <taxon>Dikarya</taxon>
        <taxon>Ascomycota</taxon>
        <taxon>Pezizomycotina</taxon>
        <taxon>Dothideomycetes</taxon>
        <taxon>Pleosporomycetidae</taxon>
        <taxon>Pleosporales</taxon>
        <taxon>Massarineae</taxon>
        <taxon>Trematosphaeriaceae</taxon>
        <taxon>Trematosphaeria</taxon>
    </lineage>
</organism>
<evidence type="ECO:0000313" key="3">
    <source>
        <dbReference type="Proteomes" id="UP000800094"/>
    </source>
</evidence>
<feature type="compositionally biased region" description="Pro residues" evidence="1">
    <location>
        <begin position="93"/>
        <end position="103"/>
    </location>
</feature>
<accession>A0A6A6I2A8</accession>